<dbReference type="PANTHER" id="PTHR31313">
    <property type="entry name" value="TY1 ENHANCER ACTIVATOR"/>
    <property type="match status" value="1"/>
</dbReference>
<keyword evidence="6" id="KW-0804">Transcription</keyword>
<proteinExistence type="predicted"/>
<evidence type="ECO:0000256" key="3">
    <source>
        <dbReference type="ARBA" id="ARBA00022833"/>
    </source>
</evidence>
<feature type="region of interest" description="Disordered" evidence="8">
    <location>
        <begin position="305"/>
        <end position="386"/>
    </location>
</feature>
<protein>
    <recommendedName>
        <fullName evidence="9">Zn(2)-C6 fungal-type domain-containing protein</fullName>
    </recommendedName>
</protein>
<dbReference type="SMART" id="SM00906">
    <property type="entry name" value="Fungal_trans"/>
    <property type="match status" value="1"/>
</dbReference>
<reference evidence="10" key="1">
    <citation type="submission" date="2022-07" db="EMBL/GenBank/DDBJ databases">
        <title>Phylogenomic reconstructions and comparative analyses of Kickxellomycotina fungi.</title>
        <authorList>
            <person name="Reynolds N.K."/>
            <person name="Stajich J.E."/>
            <person name="Barry K."/>
            <person name="Grigoriev I.V."/>
            <person name="Crous P."/>
            <person name="Smith M.E."/>
        </authorList>
    </citation>
    <scope>NUCLEOTIDE SEQUENCE</scope>
    <source>
        <strain evidence="10">NBRC 32514</strain>
    </source>
</reference>
<feature type="region of interest" description="Disordered" evidence="8">
    <location>
        <begin position="763"/>
        <end position="799"/>
    </location>
</feature>
<feature type="region of interest" description="Disordered" evidence="8">
    <location>
        <begin position="224"/>
        <end position="246"/>
    </location>
</feature>
<evidence type="ECO:0000256" key="8">
    <source>
        <dbReference type="SAM" id="MobiDB-lite"/>
    </source>
</evidence>
<comment type="subcellular location">
    <subcellularLocation>
        <location evidence="1">Nucleus</location>
    </subcellularLocation>
</comment>
<dbReference type="EMBL" id="JANBOJ010000003">
    <property type="protein sequence ID" value="KAJ1725583.1"/>
    <property type="molecule type" value="Genomic_DNA"/>
</dbReference>
<dbReference type="InterPro" id="IPR007219">
    <property type="entry name" value="XnlR_reg_dom"/>
</dbReference>
<dbReference type="InterPro" id="IPR036864">
    <property type="entry name" value="Zn2-C6_fun-type_DNA-bd_sf"/>
</dbReference>
<evidence type="ECO:0000256" key="7">
    <source>
        <dbReference type="ARBA" id="ARBA00023242"/>
    </source>
</evidence>
<comment type="caution">
    <text evidence="10">The sequence shown here is derived from an EMBL/GenBank/DDBJ whole genome shotgun (WGS) entry which is preliminary data.</text>
</comment>
<dbReference type="Proteomes" id="UP001149813">
    <property type="component" value="Unassembled WGS sequence"/>
</dbReference>
<keyword evidence="2" id="KW-0479">Metal-binding</keyword>
<accession>A0A9W7Y7F6</accession>
<dbReference type="InterPro" id="IPR001138">
    <property type="entry name" value="Zn2Cys6_DnaBD"/>
</dbReference>
<dbReference type="Pfam" id="PF04082">
    <property type="entry name" value="Fungal_trans"/>
    <property type="match status" value="1"/>
</dbReference>
<keyword evidence="3" id="KW-0862">Zinc</keyword>
<dbReference type="PROSITE" id="PS50048">
    <property type="entry name" value="ZN2_CY6_FUNGAL_2"/>
    <property type="match status" value="1"/>
</dbReference>
<evidence type="ECO:0000256" key="2">
    <source>
        <dbReference type="ARBA" id="ARBA00022723"/>
    </source>
</evidence>
<evidence type="ECO:0000259" key="9">
    <source>
        <dbReference type="PROSITE" id="PS50048"/>
    </source>
</evidence>
<sequence length="953" mass="105551">MSTTPIHSPVQPSPGPHNPPLAADGKRQRVSRACDKCRRKKVKCDGKRPICTHCAAIGDTCTYLDATKKRGPPKGYIEVIENRLHKVEELLYGLIMQSPAAAKYVLDDLISSDAGEPAVVSDASGKLFGLMTMDELESRARDTFGSDPLVCQRPQISANTDAVHRDRNDAALFSKELPSNSADDEYAGTSLRFDVDTSVAALDPRTHGALADTANQDYQQQVQCQEDGPTSPLDKTAETGSGEEEDCVENLTRLEKRVGHLTLDQSGSLRYLGNSSGWYIINRSLMSSEASPRLTKGLEGVIRWPPISTMPTRDGDPADASCSTKPTQRTLPSNDGARRTLEATPSAATQAKAKAADASQQTHRQSSQVMPVPRNMPPSGKPPMPDGAEQARLLSLYFRYVHPVFPILYKSHFLKRAFDRDRPQSPALMSAVFAAASTYKAREASNEGELARARIQMVLHFQRAKMYLDEEYTQNSTAIVLTLLLMSVYEQGTMSTRSWLYSGMAIRKAYDLGMHRDMGMSKSNVMSVVSRTEAEIRQRAWWGCYIMDIMVSATLGRPTSIRDFTFDAPYPTRFGEDDDELLLGSSSPIVADSEEQPQPPSPHITHEPKRTIPVAERMREYVALTIGDSDSEDSDSVPAPKTRPPPRTSSGRAAGEYYLDLLHVLGHVLTEMYTCKPHRSYASSYCLHDINSRGERLIVLDHELRRWKQSLPPNLQYPIDDILSARPARSVFIALIHLVYHTALILLHRPFISKLGEQNNPASPVAADESMASGSDLGSPGGSASSGGSSRPNTTSPLPSHSICTLSAQMISLIGQAIIQHSRVYIMPFLTFMMFTAGTMHLNNVIVAAESWLARRFLKRTLDVMSRLGAHWQVSYKCYTMLSTLVRANRIGLDQVIDDPEAGIRTIKDREREVSDIAHFVYKNRAMYRGRQASSKMGTAQTSSQLFPFYIWR</sequence>
<dbReference type="PROSITE" id="PS00463">
    <property type="entry name" value="ZN2_CY6_FUNGAL_1"/>
    <property type="match status" value="1"/>
</dbReference>
<keyword evidence="7" id="KW-0539">Nucleus</keyword>
<feature type="domain" description="Zn(2)-C6 fungal-type" evidence="9">
    <location>
        <begin position="33"/>
        <end position="63"/>
    </location>
</feature>
<evidence type="ECO:0000256" key="4">
    <source>
        <dbReference type="ARBA" id="ARBA00023015"/>
    </source>
</evidence>
<dbReference type="OrthoDB" id="2406834at2759"/>
<feature type="compositionally biased region" description="Pro residues" evidence="8">
    <location>
        <begin position="374"/>
        <end position="385"/>
    </location>
</feature>
<dbReference type="GO" id="GO:0000981">
    <property type="term" value="F:DNA-binding transcription factor activity, RNA polymerase II-specific"/>
    <property type="evidence" value="ECO:0007669"/>
    <property type="project" value="InterPro"/>
</dbReference>
<dbReference type="GO" id="GO:0006351">
    <property type="term" value="P:DNA-templated transcription"/>
    <property type="evidence" value="ECO:0007669"/>
    <property type="project" value="InterPro"/>
</dbReference>
<dbReference type="Pfam" id="PF00172">
    <property type="entry name" value="Zn_clus"/>
    <property type="match status" value="1"/>
</dbReference>
<dbReference type="InterPro" id="IPR051615">
    <property type="entry name" value="Transcr_Regulatory_Elem"/>
</dbReference>
<gene>
    <name evidence="10" type="ORF">LPJ53_000253</name>
</gene>
<feature type="region of interest" description="Disordered" evidence="8">
    <location>
        <begin position="626"/>
        <end position="652"/>
    </location>
</feature>
<feature type="region of interest" description="Disordered" evidence="8">
    <location>
        <begin position="1"/>
        <end position="27"/>
    </location>
</feature>
<feature type="compositionally biased region" description="Polar residues" evidence="8">
    <location>
        <begin position="321"/>
        <end position="333"/>
    </location>
</feature>
<feature type="compositionally biased region" description="Low complexity" evidence="8">
    <location>
        <begin position="343"/>
        <end position="362"/>
    </location>
</feature>
<dbReference type="SMART" id="SM00066">
    <property type="entry name" value="GAL4"/>
    <property type="match status" value="1"/>
</dbReference>
<evidence type="ECO:0000313" key="11">
    <source>
        <dbReference type="Proteomes" id="UP001149813"/>
    </source>
</evidence>
<dbReference type="CDD" id="cd00067">
    <property type="entry name" value="GAL4"/>
    <property type="match status" value="1"/>
</dbReference>
<dbReference type="GO" id="GO:0008270">
    <property type="term" value="F:zinc ion binding"/>
    <property type="evidence" value="ECO:0007669"/>
    <property type="project" value="InterPro"/>
</dbReference>
<keyword evidence="5" id="KW-0238">DNA-binding</keyword>
<dbReference type="GO" id="GO:0005634">
    <property type="term" value="C:nucleus"/>
    <property type="evidence" value="ECO:0007669"/>
    <property type="project" value="UniProtKB-SubCell"/>
</dbReference>
<dbReference type="SUPFAM" id="SSF57701">
    <property type="entry name" value="Zn2/Cys6 DNA-binding domain"/>
    <property type="match status" value="1"/>
</dbReference>
<dbReference type="GO" id="GO:0003677">
    <property type="term" value="F:DNA binding"/>
    <property type="evidence" value="ECO:0007669"/>
    <property type="project" value="UniProtKB-KW"/>
</dbReference>
<evidence type="ECO:0000256" key="1">
    <source>
        <dbReference type="ARBA" id="ARBA00004123"/>
    </source>
</evidence>
<dbReference type="AlphaFoldDB" id="A0A9W7Y7F6"/>
<evidence type="ECO:0000256" key="6">
    <source>
        <dbReference type="ARBA" id="ARBA00023163"/>
    </source>
</evidence>
<keyword evidence="4" id="KW-0805">Transcription regulation</keyword>
<evidence type="ECO:0000313" key="10">
    <source>
        <dbReference type="EMBL" id="KAJ1725583.1"/>
    </source>
</evidence>
<name>A0A9W7Y7F6_9FUNG</name>
<feature type="region of interest" description="Disordered" evidence="8">
    <location>
        <begin position="590"/>
        <end position="612"/>
    </location>
</feature>
<keyword evidence="11" id="KW-1185">Reference proteome</keyword>
<evidence type="ECO:0000256" key="5">
    <source>
        <dbReference type="ARBA" id="ARBA00023125"/>
    </source>
</evidence>
<organism evidence="10 11">
    <name type="scientific">Coemansia erecta</name>
    <dbReference type="NCBI Taxonomy" id="147472"/>
    <lineage>
        <taxon>Eukaryota</taxon>
        <taxon>Fungi</taxon>
        <taxon>Fungi incertae sedis</taxon>
        <taxon>Zoopagomycota</taxon>
        <taxon>Kickxellomycotina</taxon>
        <taxon>Kickxellomycetes</taxon>
        <taxon>Kickxellales</taxon>
        <taxon>Kickxellaceae</taxon>
        <taxon>Coemansia</taxon>
    </lineage>
</organism>
<dbReference type="Gene3D" id="4.10.240.10">
    <property type="entry name" value="Zn(2)-C6 fungal-type DNA-binding domain"/>
    <property type="match status" value="1"/>
</dbReference>
<dbReference type="CDD" id="cd12148">
    <property type="entry name" value="fungal_TF_MHR"/>
    <property type="match status" value="1"/>
</dbReference>
<dbReference type="PANTHER" id="PTHR31313:SF78">
    <property type="entry name" value="TRANSCRIPTION FACTOR DOMAIN-CONTAINING PROTEIN"/>
    <property type="match status" value="1"/>
</dbReference>